<evidence type="ECO:0000313" key="9">
    <source>
        <dbReference type="EMBL" id="JAC53773.1"/>
    </source>
</evidence>
<comment type="subunit">
    <text evidence="1">Self-associates forming complexes of several hundred monomers.</text>
</comment>
<sequence length="326" mass="38269">MENINKTMKEEKRLEDAPHFTEDEIMLLLNLLTKYGQLIEQKSVDSNSHRQKQKAWTDLSYEFNNTTKGSIRTLGDLQICYRHLKKVAQRSAKSSSKKRAHSPDLRRENNDPYQELISGIVEKEYVKLNLNWPKEEKDDACNRKVRRIVRTTFNDCFNLFYDNTVAESPILCKVLNHRITESHNLHKGDNPEGGTTRKVKYLVGSALDDCYKVFEESAQNNPTEEKTTGPEAEPTSKNVSDTQLNQLLAAEKFEAILAQRKIIKLQLTDEKEKLEHNRIMRLMELKETEEKYNHERLMFKLEAEDAQKKYEHNEMLRKMQLEKHNK</sequence>
<feature type="region of interest" description="Disordered" evidence="7">
    <location>
        <begin position="217"/>
        <end position="239"/>
    </location>
</feature>
<feature type="region of interest" description="Disordered" evidence="7">
    <location>
        <begin position="90"/>
        <end position="111"/>
    </location>
</feature>
<keyword evidence="4" id="KW-0238">DNA-binding</keyword>
<dbReference type="KEGG" id="bdr:105234136"/>
<dbReference type="InterPro" id="IPR028002">
    <property type="entry name" value="Myb_DNA-bind_5"/>
</dbReference>
<dbReference type="OrthoDB" id="3066195at2759"/>
<reference evidence="9" key="1">
    <citation type="journal article" date="2014" name="BMC Genomics">
        <title>Characterizing the developmental transcriptome of the oriental fruit fly, Bactrocera dorsalis (Diptera: Tephritidae) through comparative genomic analysis with Drosophila melanogaster utilizing modENCODE datasets.</title>
        <authorList>
            <person name="Geib S.M."/>
            <person name="Calla B."/>
            <person name="Hall B."/>
            <person name="Hou S."/>
            <person name="Manoukis N.C."/>
        </authorList>
    </citation>
    <scope>NUCLEOTIDE SEQUENCE</scope>
    <source>
        <strain evidence="9">Punador</strain>
    </source>
</reference>
<comment type="function">
    <text evidence="6">Involved in transvection phenomena (= synapsis-dependent gene expression), where the synaptic pairing of chromosomes carrying genes with which zeste interacts influences the expression of these genes. Zeste binds to DNA and stimulates transcription from a nearby promoter.</text>
</comment>
<feature type="domain" description="Myb/SANT-like DNA-binding" evidence="8">
    <location>
        <begin position="18"/>
        <end position="91"/>
    </location>
</feature>
<feature type="compositionally biased region" description="Basic and acidic residues" evidence="7">
    <location>
        <begin position="101"/>
        <end position="110"/>
    </location>
</feature>
<keyword evidence="5" id="KW-0804">Transcription</keyword>
<dbReference type="GeneID" id="105234136"/>
<dbReference type="RefSeq" id="XP_011214713.2">
    <property type="nucleotide sequence ID" value="XM_011216411.4"/>
</dbReference>
<accession>A0A034WJ30</accession>
<dbReference type="AlphaFoldDB" id="A0A034WJ30"/>
<evidence type="ECO:0000259" key="8">
    <source>
        <dbReference type="Pfam" id="PF13873"/>
    </source>
</evidence>
<keyword evidence="3" id="KW-0805">Transcription regulation</keyword>
<name>A0A034WJ30_BACDO</name>
<evidence type="ECO:0000256" key="1">
    <source>
        <dbReference type="ARBA" id="ARBA00011764"/>
    </source>
</evidence>
<protein>
    <recommendedName>
        <fullName evidence="2">Regulatory protein zeste</fullName>
    </recommendedName>
</protein>
<evidence type="ECO:0000256" key="3">
    <source>
        <dbReference type="ARBA" id="ARBA00023015"/>
    </source>
</evidence>
<evidence type="ECO:0000256" key="4">
    <source>
        <dbReference type="ARBA" id="ARBA00023125"/>
    </source>
</evidence>
<dbReference type="EMBL" id="GAKP01005179">
    <property type="protein sequence ID" value="JAC53773.1"/>
    <property type="molecule type" value="Transcribed_RNA"/>
</dbReference>
<proteinExistence type="predicted"/>
<evidence type="ECO:0000256" key="2">
    <source>
        <dbReference type="ARBA" id="ARBA00016807"/>
    </source>
</evidence>
<evidence type="ECO:0000256" key="5">
    <source>
        <dbReference type="ARBA" id="ARBA00023163"/>
    </source>
</evidence>
<dbReference type="GO" id="GO:0003677">
    <property type="term" value="F:DNA binding"/>
    <property type="evidence" value="ECO:0007669"/>
    <property type="project" value="UniProtKB-KW"/>
</dbReference>
<dbReference type="Pfam" id="PF13873">
    <property type="entry name" value="Myb_DNA-bind_5"/>
    <property type="match status" value="1"/>
</dbReference>
<evidence type="ECO:0000256" key="7">
    <source>
        <dbReference type="SAM" id="MobiDB-lite"/>
    </source>
</evidence>
<evidence type="ECO:0000256" key="6">
    <source>
        <dbReference type="ARBA" id="ARBA00025466"/>
    </source>
</evidence>
<organism evidence="9">
    <name type="scientific">Bactrocera dorsalis</name>
    <name type="common">Oriental fruit fly</name>
    <name type="synonym">Dacus dorsalis</name>
    <dbReference type="NCBI Taxonomy" id="27457"/>
    <lineage>
        <taxon>Eukaryota</taxon>
        <taxon>Metazoa</taxon>
        <taxon>Ecdysozoa</taxon>
        <taxon>Arthropoda</taxon>
        <taxon>Hexapoda</taxon>
        <taxon>Insecta</taxon>
        <taxon>Pterygota</taxon>
        <taxon>Neoptera</taxon>
        <taxon>Endopterygota</taxon>
        <taxon>Diptera</taxon>
        <taxon>Brachycera</taxon>
        <taxon>Muscomorpha</taxon>
        <taxon>Tephritoidea</taxon>
        <taxon>Tephritidae</taxon>
        <taxon>Bactrocera</taxon>
        <taxon>Bactrocera</taxon>
    </lineage>
</organism>